<dbReference type="InterPro" id="IPR012338">
    <property type="entry name" value="Beta-lactam/transpept-like"/>
</dbReference>
<evidence type="ECO:0000256" key="1">
    <source>
        <dbReference type="ARBA" id="ARBA00007164"/>
    </source>
</evidence>
<organism evidence="11 12">
    <name type="scientific">Candidatus Curtissbacteria bacterium GW2011_GWC2_38_9</name>
    <dbReference type="NCBI Taxonomy" id="1618414"/>
    <lineage>
        <taxon>Bacteria</taxon>
        <taxon>Candidatus Curtissiibacteriota</taxon>
    </lineage>
</organism>
<evidence type="ECO:0000256" key="6">
    <source>
        <dbReference type="ARBA" id="ARBA00023316"/>
    </source>
</evidence>
<dbReference type="PRINTS" id="PR00725">
    <property type="entry name" value="DADACBPTASE1"/>
</dbReference>
<dbReference type="GO" id="GO:0009252">
    <property type="term" value="P:peptidoglycan biosynthetic process"/>
    <property type="evidence" value="ECO:0007669"/>
    <property type="project" value="UniProtKB-KW"/>
</dbReference>
<proteinExistence type="inferred from homology"/>
<evidence type="ECO:0000256" key="3">
    <source>
        <dbReference type="ARBA" id="ARBA00022801"/>
    </source>
</evidence>
<dbReference type="Proteomes" id="UP000034893">
    <property type="component" value="Unassembled WGS sequence"/>
</dbReference>
<dbReference type="GO" id="GO:0009002">
    <property type="term" value="F:serine-type D-Ala-D-Ala carboxypeptidase activity"/>
    <property type="evidence" value="ECO:0007669"/>
    <property type="project" value="InterPro"/>
</dbReference>
<dbReference type="GO" id="GO:0006508">
    <property type="term" value="P:proteolysis"/>
    <property type="evidence" value="ECO:0007669"/>
    <property type="project" value="InterPro"/>
</dbReference>
<evidence type="ECO:0000313" key="12">
    <source>
        <dbReference type="Proteomes" id="UP000034893"/>
    </source>
</evidence>
<evidence type="ECO:0000313" key="11">
    <source>
        <dbReference type="EMBL" id="KKQ90087.1"/>
    </source>
</evidence>
<gene>
    <name evidence="11" type="ORF">UT12_C0002G0018</name>
</gene>
<comment type="caution">
    <text evidence="11">The sequence shown here is derived from an EMBL/GenBank/DDBJ whole genome shotgun (WGS) entry which is preliminary data.</text>
</comment>
<evidence type="ECO:0000259" key="10">
    <source>
        <dbReference type="Pfam" id="PF00768"/>
    </source>
</evidence>
<protein>
    <recommendedName>
        <fullName evidence="10">Peptidase S11 D-alanyl-D-alanine carboxypeptidase A N-terminal domain-containing protein</fullName>
    </recommendedName>
</protein>
<evidence type="ECO:0000256" key="9">
    <source>
        <dbReference type="RuleBase" id="RU004016"/>
    </source>
</evidence>
<evidence type="ECO:0000256" key="5">
    <source>
        <dbReference type="ARBA" id="ARBA00022984"/>
    </source>
</evidence>
<evidence type="ECO:0000256" key="2">
    <source>
        <dbReference type="ARBA" id="ARBA00022729"/>
    </source>
</evidence>
<dbReference type="PANTHER" id="PTHR21581:SF6">
    <property type="entry name" value="TRAFFICKING PROTEIN PARTICLE COMPLEX SUBUNIT 12"/>
    <property type="match status" value="1"/>
</dbReference>
<dbReference type="GO" id="GO:0008360">
    <property type="term" value="P:regulation of cell shape"/>
    <property type="evidence" value="ECO:0007669"/>
    <property type="project" value="UniProtKB-KW"/>
</dbReference>
<feature type="active site" description="Acyl-ester intermediate" evidence="7">
    <location>
        <position position="84"/>
    </location>
</feature>
<dbReference type="InterPro" id="IPR018044">
    <property type="entry name" value="Peptidase_S11"/>
</dbReference>
<keyword evidence="2" id="KW-0732">Signal</keyword>
<dbReference type="PANTHER" id="PTHR21581">
    <property type="entry name" value="D-ALANYL-D-ALANINE CARBOXYPEPTIDASE"/>
    <property type="match status" value="1"/>
</dbReference>
<dbReference type="PATRIC" id="fig|1618414.3.peg.78"/>
<dbReference type="SUPFAM" id="SSF56601">
    <property type="entry name" value="beta-lactamase/transpeptidase-like"/>
    <property type="match status" value="1"/>
</dbReference>
<dbReference type="InterPro" id="IPR001967">
    <property type="entry name" value="Peptidase_S11_N"/>
</dbReference>
<evidence type="ECO:0000256" key="4">
    <source>
        <dbReference type="ARBA" id="ARBA00022960"/>
    </source>
</evidence>
<sequence>MNLSRFLLIFLILISLLVYFFLTRVPSNKVTTTGELPKLYPYPVTIENPQKPAEISAKSAIIIDAKTGVALFEKDPDTRHLPASTTKLLTAIVAQERCDPQKVVKVERVVEEGTQMGLSEGDLVSVGNLLYGLLVASGNDAAFVLADSCSDSYIHFVASMNQKAKELGMKNSHFINPAGFDDPLQYSTARDLAKLAKVAVANLQIAKIVATRSIVVTDQLTTKTYYLENINKLLGEVEGLEGVKTGQTEGSLEILLTKTTRNSHTIITAVLGSDDRFSESKQLIEWVFANHRWVNPE</sequence>
<dbReference type="EMBL" id="LBVP01000002">
    <property type="protein sequence ID" value="KKQ90087.1"/>
    <property type="molecule type" value="Genomic_DNA"/>
</dbReference>
<comment type="similarity">
    <text evidence="1 9">Belongs to the peptidase S11 family.</text>
</comment>
<keyword evidence="3" id="KW-0378">Hydrolase</keyword>
<dbReference type="Gene3D" id="3.40.710.10">
    <property type="entry name" value="DD-peptidase/beta-lactamase superfamily"/>
    <property type="match status" value="1"/>
</dbReference>
<name>A0A0G0LGC2_9BACT</name>
<keyword evidence="5" id="KW-0573">Peptidoglycan synthesis</keyword>
<dbReference type="GO" id="GO:0071555">
    <property type="term" value="P:cell wall organization"/>
    <property type="evidence" value="ECO:0007669"/>
    <property type="project" value="UniProtKB-KW"/>
</dbReference>
<reference evidence="11 12" key="1">
    <citation type="journal article" date="2015" name="Nature">
        <title>rRNA introns, odd ribosomes, and small enigmatic genomes across a large radiation of phyla.</title>
        <authorList>
            <person name="Brown C.T."/>
            <person name="Hug L.A."/>
            <person name="Thomas B.C."/>
            <person name="Sharon I."/>
            <person name="Castelle C.J."/>
            <person name="Singh A."/>
            <person name="Wilkins M.J."/>
            <person name="Williams K.H."/>
            <person name="Banfield J.F."/>
        </authorList>
    </citation>
    <scope>NUCLEOTIDE SEQUENCE [LARGE SCALE GENOMIC DNA]</scope>
</reference>
<evidence type="ECO:0000256" key="7">
    <source>
        <dbReference type="PIRSR" id="PIRSR618044-1"/>
    </source>
</evidence>
<accession>A0A0G0LGC2</accession>
<feature type="active site" evidence="7">
    <location>
        <position position="137"/>
    </location>
</feature>
<feature type="binding site" evidence="8">
    <location>
        <position position="244"/>
    </location>
    <ligand>
        <name>substrate</name>
    </ligand>
</feature>
<keyword evidence="4" id="KW-0133">Cell shape</keyword>
<dbReference type="Pfam" id="PF00768">
    <property type="entry name" value="Peptidase_S11"/>
    <property type="match status" value="1"/>
</dbReference>
<keyword evidence="6" id="KW-0961">Cell wall biogenesis/degradation</keyword>
<evidence type="ECO:0000256" key="8">
    <source>
        <dbReference type="PIRSR" id="PIRSR618044-2"/>
    </source>
</evidence>
<feature type="active site" description="Proton acceptor" evidence="7">
    <location>
        <position position="87"/>
    </location>
</feature>
<dbReference type="AlphaFoldDB" id="A0A0G0LGC2"/>
<feature type="domain" description="Peptidase S11 D-alanyl-D-alanine carboxypeptidase A N-terminal" evidence="10">
    <location>
        <begin position="50"/>
        <end position="274"/>
    </location>
</feature>